<feature type="domain" description="Cytochrome c assembly protein" evidence="2">
    <location>
        <begin position="76"/>
        <end position="266"/>
    </location>
</feature>
<dbReference type="InterPro" id="IPR002541">
    <property type="entry name" value="Cyt_c_assembly"/>
</dbReference>
<dbReference type="InterPro" id="IPR052372">
    <property type="entry name" value="YpjD/HemX"/>
</dbReference>
<feature type="transmembrane region" description="Helical" evidence="1">
    <location>
        <begin position="223"/>
        <end position="242"/>
    </location>
</feature>
<evidence type="ECO:0000256" key="1">
    <source>
        <dbReference type="SAM" id="Phobius"/>
    </source>
</evidence>
<dbReference type="PANTHER" id="PTHR38034">
    <property type="entry name" value="INNER MEMBRANE PROTEIN YPJD"/>
    <property type="match status" value="1"/>
</dbReference>
<dbReference type="PANTHER" id="PTHR38034:SF1">
    <property type="entry name" value="INNER MEMBRANE PROTEIN YPJD"/>
    <property type="match status" value="1"/>
</dbReference>
<protein>
    <submittedName>
        <fullName evidence="3">Cytochrome c biogenesis protein CcsA</fullName>
    </submittedName>
</protein>
<gene>
    <name evidence="3" type="primary">ccsA</name>
    <name evidence="3" type="ORF">LVJ94_40860</name>
</gene>
<feature type="transmembrane region" description="Helical" evidence="1">
    <location>
        <begin position="73"/>
        <end position="90"/>
    </location>
</feature>
<evidence type="ECO:0000259" key="2">
    <source>
        <dbReference type="Pfam" id="PF01578"/>
    </source>
</evidence>
<feature type="transmembrane region" description="Helical" evidence="1">
    <location>
        <begin position="102"/>
        <end position="121"/>
    </location>
</feature>
<reference evidence="3" key="1">
    <citation type="submission" date="2021-12" db="EMBL/GenBank/DDBJ databases">
        <title>Discovery of the Pendulisporaceae a myxobacterial family with distinct sporulation behavior and unique specialized metabolism.</title>
        <authorList>
            <person name="Garcia R."/>
            <person name="Popoff A."/>
            <person name="Bader C.D."/>
            <person name="Loehr J."/>
            <person name="Walesch S."/>
            <person name="Walt C."/>
            <person name="Boldt J."/>
            <person name="Bunk B."/>
            <person name="Haeckl F.J.F.P.J."/>
            <person name="Gunesch A.P."/>
            <person name="Birkelbach J."/>
            <person name="Nuebel U."/>
            <person name="Pietschmann T."/>
            <person name="Bach T."/>
            <person name="Mueller R."/>
        </authorList>
    </citation>
    <scope>NUCLEOTIDE SEQUENCE</scope>
    <source>
        <strain evidence="3">MSr11367</strain>
    </source>
</reference>
<proteinExistence type="predicted"/>
<sequence>MAFASDFFFVLTAASYLVATVLFIRYLAGAHGGRLDEMVTSAPQFVLVGALLHAGHILLSSLVLNMWPVEEMHFGMSLLSMLACAVYLVARRRYRIDGLGALVAPLALTFLLASRIAAIGSQEPTARIKSAILPLHVTVNLLGEALFTLAFCAAVAYLVQENRLKTKRVGGLFQRLPPLDALDKAEHVFLMSGFPLLTIGILTGTVWARRMEATGSAEMARAAFSYLTWILFASVLVLRAVAGWRGRRAAYGTIAGFGFAVLVLLIYLLRGPLPVHDLQAFAGI</sequence>
<name>A0ABZ2KXB3_9BACT</name>
<feature type="transmembrane region" description="Helical" evidence="1">
    <location>
        <begin position="249"/>
        <end position="269"/>
    </location>
</feature>
<keyword evidence="1" id="KW-0472">Membrane</keyword>
<dbReference type="Pfam" id="PF01578">
    <property type="entry name" value="Cytochrom_C_asm"/>
    <property type="match status" value="1"/>
</dbReference>
<feature type="transmembrane region" description="Helical" evidence="1">
    <location>
        <begin position="6"/>
        <end position="24"/>
    </location>
</feature>
<feature type="transmembrane region" description="Helical" evidence="1">
    <location>
        <begin position="188"/>
        <end position="208"/>
    </location>
</feature>
<dbReference type="EMBL" id="CP089983">
    <property type="protein sequence ID" value="WXB03243.1"/>
    <property type="molecule type" value="Genomic_DNA"/>
</dbReference>
<keyword evidence="4" id="KW-1185">Reference proteome</keyword>
<dbReference type="Proteomes" id="UP001374803">
    <property type="component" value="Chromosome"/>
</dbReference>
<evidence type="ECO:0000313" key="3">
    <source>
        <dbReference type="EMBL" id="WXB03243.1"/>
    </source>
</evidence>
<feature type="transmembrane region" description="Helical" evidence="1">
    <location>
        <begin position="141"/>
        <end position="159"/>
    </location>
</feature>
<accession>A0ABZ2KXB3</accession>
<keyword evidence="1" id="KW-0812">Transmembrane</keyword>
<evidence type="ECO:0000313" key="4">
    <source>
        <dbReference type="Proteomes" id="UP001374803"/>
    </source>
</evidence>
<organism evidence="3 4">
    <name type="scientific">Pendulispora rubella</name>
    <dbReference type="NCBI Taxonomy" id="2741070"/>
    <lineage>
        <taxon>Bacteria</taxon>
        <taxon>Pseudomonadati</taxon>
        <taxon>Myxococcota</taxon>
        <taxon>Myxococcia</taxon>
        <taxon>Myxococcales</taxon>
        <taxon>Sorangiineae</taxon>
        <taxon>Pendulisporaceae</taxon>
        <taxon>Pendulispora</taxon>
    </lineage>
</organism>
<dbReference type="RefSeq" id="WP_394832872.1">
    <property type="nucleotide sequence ID" value="NZ_CP089929.1"/>
</dbReference>
<keyword evidence="1" id="KW-1133">Transmembrane helix</keyword>